<evidence type="ECO:0000313" key="2">
    <source>
        <dbReference type="Proteomes" id="UP000030889"/>
    </source>
</evidence>
<accession>A0ABR4YJA0</accession>
<dbReference type="EMBL" id="JRGF01000006">
    <property type="protein sequence ID" value="KHE42162.1"/>
    <property type="molecule type" value="Genomic_DNA"/>
</dbReference>
<dbReference type="PROSITE" id="PS51257">
    <property type="entry name" value="PROKAR_LIPOPROTEIN"/>
    <property type="match status" value="1"/>
</dbReference>
<proteinExistence type="predicted"/>
<gene>
    <name evidence="1" type="ORF">LG35_06330</name>
</gene>
<protein>
    <recommendedName>
        <fullName evidence="3">Lipoprotein</fullName>
    </recommendedName>
</protein>
<comment type="caution">
    <text evidence="1">The sequence shown here is derived from an EMBL/GenBank/DDBJ whole genome shotgun (WGS) entry which is preliminary data.</text>
</comment>
<reference evidence="1 2" key="1">
    <citation type="submission" date="2014-09" db="EMBL/GenBank/DDBJ databases">
        <title>Alistipes sp. 627, sp. nov., a novel member of the family Rikenellaceae isolated from human faeces.</title>
        <authorList>
            <person name="Shkoporov A.N."/>
            <person name="Chaplin A.V."/>
            <person name="Motuzova O.V."/>
            <person name="Kafarskaia L.I."/>
            <person name="Khokhlova E.V."/>
            <person name="Efimov B.A."/>
        </authorList>
    </citation>
    <scope>NUCLEOTIDE SEQUENCE [LARGE SCALE GENOMIC DNA]</scope>
    <source>
        <strain evidence="1 2">627</strain>
    </source>
</reference>
<sequence length="221" mass="24319">MKKFLWALVAGGLLSSCSTVSVTKSQRYPQVYAERPVSILVMPPINRSTKVDAKALFYSSLIVPLSQRGYYVFPPLLTMEILKEESAYDAEMFEESSMQPVGRLFGVDAVLFTTIHEWTKTTIAAQVQVTVEYTLRSAKTDAILFHRKGTVIYNPNTSSGSVLLNMLGDMLSAALTKEIELGRQCNEEAIGDMPAGGYSPVFGQDGNENAGSEEFSASFFR</sequence>
<dbReference type="Pfam" id="PF05643">
    <property type="entry name" value="GNA1162-like"/>
    <property type="match status" value="1"/>
</dbReference>
<dbReference type="InterPro" id="IPR008517">
    <property type="entry name" value="GNA1162-like"/>
</dbReference>
<evidence type="ECO:0000313" key="1">
    <source>
        <dbReference type="EMBL" id="KHE42162.1"/>
    </source>
</evidence>
<keyword evidence="2" id="KW-1185">Reference proteome</keyword>
<evidence type="ECO:0008006" key="3">
    <source>
        <dbReference type="Google" id="ProtNLM"/>
    </source>
</evidence>
<dbReference type="Gene3D" id="3.40.50.10610">
    <property type="entry name" value="ABC-type transport auxiliary lipoprotein component"/>
    <property type="match status" value="1"/>
</dbReference>
<organism evidence="1 2">
    <name type="scientific">Alistipes inops</name>
    <dbReference type="NCBI Taxonomy" id="1501391"/>
    <lineage>
        <taxon>Bacteria</taxon>
        <taxon>Pseudomonadati</taxon>
        <taxon>Bacteroidota</taxon>
        <taxon>Bacteroidia</taxon>
        <taxon>Bacteroidales</taxon>
        <taxon>Rikenellaceae</taxon>
        <taxon>Alistipes</taxon>
    </lineage>
</organism>
<name>A0ABR4YJA0_9BACT</name>
<dbReference type="Proteomes" id="UP000030889">
    <property type="component" value="Unassembled WGS sequence"/>
</dbReference>